<dbReference type="GeneID" id="14493683"/>
<dbReference type="Proteomes" id="UP000002866">
    <property type="component" value="Chromosome 1"/>
</dbReference>
<feature type="region of interest" description="Disordered" evidence="8">
    <location>
        <begin position="367"/>
        <end position="387"/>
    </location>
</feature>
<dbReference type="GO" id="GO:0005789">
    <property type="term" value="C:endoplasmic reticulum membrane"/>
    <property type="evidence" value="ECO:0007669"/>
    <property type="project" value="UniProtKB-SubCell"/>
</dbReference>
<feature type="compositionally biased region" description="Low complexity" evidence="8">
    <location>
        <begin position="212"/>
        <end position="245"/>
    </location>
</feature>
<feature type="transmembrane region" description="Helical" evidence="7">
    <location>
        <begin position="140"/>
        <end position="165"/>
    </location>
</feature>
<dbReference type="FunCoup" id="I2GUQ8">
    <property type="interactions" value="100"/>
</dbReference>
<evidence type="ECO:0000256" key="6">
    <source>
        <dbReference type="ARBA" id="ARBA00023136"/>
    </source>
</evidence>
<feature type="transmembrane region" description="Helical" evidence="7">
    <location>
        <begin position="94"/>
        <end position="111"/>
    </location>
</feature>
<evidence type="ECO:0000256" key="7">
    <source>
        <dbReference type="RuleBase" id="RU363059"/>
    </source>
</evidence>
<name>I2GUQ8_HENB6</name>
<evidence type="ECO:0000256" key="8">
    <source>
        <dbReference type="SAM" id="MobiDB-lite"/>
    </source>
</evidence>
<dbReference type="SUPFAM" id="SSF144091">
    <property type="entry name" value="Rhomboid-like"/>
    <property type="match status" value="1"/>
</dbReference>
<dbReference type="EMBL" id="HE806316">
    <property type="protein sequence ID" value="CCH57860.1"/>
    <property type="molecule type" value="Genomic_DNA"/>
</dbReference>
<evidence type="ECO:0000256" key="2">
    <source>
        <dbReference type="ARBA" id="ARBA00008917"/>
    </source>
</evidence>
<comment type="function">
    <text evidence="7">May be involved in the degradation of misfolded endoplasmic reticulum (ER) luminal proteins.</text>
</comment>
<dbReference type="InterPro" id="IPR035952">
    <property type="entry name" value="Rhomboid-like_sf"/>
</dbReference>
<dbReference type="RefSeq" id="XP_004177379.1">
    <property type="nucleotide sequence ID" value="XM_004177331.1"/>
</dbReference>
<evidence type="ECO:0000313" key="10">
    <source>
        <dbReference type="Proteomes" id="UP000002866"/>
    </source>
</evidence>
<dbReference type="HOGENOM" id="CLU_714058_0_0_1"/>
<protein>
    <recommendedName>
        <fullName evidence="7">Derlin</fullName>
    </recommendedName>
</protein>
<dbReference type="GO" id="GO:0006950">
    <property type="term" value="P:response to stress"/>
    <property type="evidence" value="ECO:0007669"/>
    <property type="project" value="UniProtKB-ARBA"/>
</dbReference>
<dbReference type="OrthoDB" id="1716531at2759"/>
<dbReference type="STRING" id="1071380.I2GUQ8"/>
<evidence type="ECO:0000256" key="4">
    <source>
        <dbReference type="ARBA" id="ARBA00022824"/>
    </source>
</evidence>
<dbReference type="OMA" id="NDSEHYN"/>
<dbReference type="Pfam" id="PF04511">
    <property type="entry name" value="DER1"/>
    <property type="match status" value="1"/>
</dbReference>
<dbReference type="AlphaFoldDB" id="I2GUQ8"/>
<evidence type="ECO:0000256" key="5">
    <source>
        <dbReference type="ARBA" id="ARBA00022989"/>
    </source>
</evidence>
<sequence length="387" mass="44797">MDAIVVNLIGDIPPMTKIWTLGCIGVSVLTSTQIIDTTKTLYNFDLVFKKGQYGRLLYSIFDYGEFNWNTMLNLYITTTHLTMLENSFTNRNRYIWYITILFISILSMSIYEQPLSSLGSILQENLVYFNLKKNGSQLQFQLIGGIDISPLLIPIYMNAFMYFVYKRSLFQIGMNFIPAHLLFYFDDIISSIYNIDLGKPPTEWWTRDAPANNDNSTDNSTENNTGNNTENITENNNNNETENNNAEQSQHQEARDTNRNNDSEHYNQDTNRNEITESNDHNIPHRHLNEQRQSELIGIDNHSNENSEKDILSNEQVKLSARNNSLYNDELSSKLLSRQSYKQVNDDDHIINELEEMADNIEEIIHKGSTLSNDTDDEDTQLLQRHT</sequence>
<dbReference type="PANTHER" id="PTHR11009">
    <property type="entry name" value="DER1-LIKE PROTEIN, DERLIN"/>
    <property type="match status" value="1"/>
</dbReference>
<comment type="caution">
    <text evidence="7">Lacks conserved residue(s) required for the propagation of feature annotation.</text>
</comment>
<accession>I2GUQ8</accession>
<evidence type="ECO:0000256" key="3">
    <source>
        <dbReference type="ARBA" id="ARBA00022692"/>
    </source>
</evidence>
<dbReference type="InterPro" id="IPR007599">
    <property type="entry name" value="DER1"/>
</dbReference>
<comment type="similarity">
    <text evidence="2 7">Belongs to the derlin family.</text>
</comment>
<gene>
    <name evidence="9" type="primary">TBLA0A00590</name>
    <name evidence="9" type="ORF">TBLA_0A00590</name>
</gene>
<evidence type="ECO:0000256" key="1">
    <source>
        <dbReference type="ARBA" id="ARBA00004477"/>
    </source>
</evidence>
<feature type="region of interest" description="Disordered" evidence="8">
    <location>
        <begin position="206"/>
        <end position="286"/>
    </location>
</feature>
<dbReference type="KEGG" id="tbl:TBLA_0A00590"/>
<keyword evidence="10" id="KW-1185">Reference proteome</keyword>
<keyword evidence="4 7" id="KW-0256">Endoplasmic reticulum</keyword>
<keyword evidence="5 7" id="KW-1133">Transmembrane helix</keyword>
<reference evidence="9 10" key="1">
    <citation type="journal article" date="2011" name="Proc. Natl. Acad. Sci. U.S.A.">
        <title>Evolutionary erosion of yeast sex chromosomes by mating-type switching accidents.</title>
        <authorList>
            <person name="Gordon J.L."/>
            <person name="Armisen D."/>
            <person name="Proux-Wera E."/>
            <person name="Oheigeartaigh S.S."/>
            <person name="Byrne K.P."/>
            <person name="Wolfe K.H."/>
        </authorList>
    </citation>
    <scope>NUCLEOTIDE SEQUENCE [LARGE SCALE GENOMIC DNA]</scope>
    <source>
        <strain evidence="10">ATCC 34711 / CBS 6284 / DSM 70876 / NBRC 10599 / NRRL Y-10934 / UCD 77-7</strain>
    </source>
</reference>
<keyword evidence="6 7" id="KW-0472">Membrane</keyword>
<proteinExistence type="inferred from homology"/>
<organism evidence="9 10">
    <name type="scientific">Henningerozyma blattae (strain ATCC 34711 / CBS 6284 / DSM 70876 / NBRC 10599 / NRRL Y-10934 / UCD 77-7)</name>
    <name type="common">Yeast</name>
    <name type="synonym">Tetrapisispora blattae</name>
    <dbReference type="NCBI Taxonomy" id="1071380"/>
    <lineage>
        <taxon>Eukaryota</taxon>
        <taxon>Fungi</taxon>
        <taxon>Dikarya</taxon>
        <taxon>Ascomycota</taxon>
        <taxon>Saccharomycotina</taxon>
        <taxon>Saccharomycetes</taxon>
        <taxon>Saccharomycetales</taxon>
        <taxon>Saccharomycetaceae</taxon>
        <taxon>Henningerozyma</taxon>
    </lineage>
</organism>
<comment type="subcellular location">
    <subcellularLocation>
        <location evidence="1 7">Endoplasmic reticulum membrane</location>
        <topology evidence="1 7">Multi-pass membrane protein</topology>
    </subcellularLocation>
</comment>
<feature type="compositionally biased region" description="Basic and acidic residues" evidence="8">
    <location>
        <begin position="250"/>
        <end position="286"/>
    </location>
</feature>
<dbReference type="eggNOG" id="KOG0858">
    <property type="taxonomic scope" value="Eukaryota"/>
</dbReference>
<keyword evidence="3 7" id="KW-0812">Transmembrane</keyword>
<evidence type="ECO:0000313" key="9">
    <source>
        <dbReference type="EMBL" id="CCH57860.1"/>
    </source>
</evidence>
<dbReference type="InParanoid" id="I2GUQ8"/>